<feature type="compositionally biased region" description="Pro residues" evidence="1">
    <location>
        <begin position="15"/>
        <end position="27"/>
    </location>
</feature>
<dbReference type="EMBL" id="BNCO01000046">
    <property type="protein sequence ID" value="GIL61574.1"/>
    <property type="molecule type" value="Genomic_DNA"/>
</dbReference>
<keyword evidence="3" id="KW-1185">Reference proteome</keyword>
<dbReference type="Proteomes" id="UP000747399">
    <property type="component" value="Unassembled WGS sequence"/>
</dbReference>
<proteinExistence type="predicted"/>
<evidence type="ECO:0000313" key="2">
    <source>
        <dbReference type="EMBL" id="GIL61574.1"/>
    </source>
</evidence>
<accession>A0A8J4BH76</accession>
<gene>
    <name evidence="2" type="ORF">Vafri_16024</name>
</gene>
<sequence length="111" mass="11122">MPPPGVEEAGVPAPGEGPPLAPKPPVPQVLSRLRSRRPPWLLLLPTSASKPPPPPRQLLLFRGEPLMSSGGGTFAALVAAAIGSAATASGCSAELEDASGPVVVPVPVRVG</sequence>
<protein>
    <submittedName>
        <fullName evidence="2">Uncharacterized protein</fullName>
    </submittedName>
</protein>
<comment type="caution">
    <text evidence="2">The sequence shown here is derived from an EMBL/GenBank/DDBJ whole genome shotgun (WGS) entry which is preliminary data.</text>
</comment>
<evidence type="ECO:0000256" key="1">
    <source>
        <dbReference type="SAM" id="MobiDB-lite"/>
    </source>
</evidence>
<dbReference type="AlphaFoldDB" id="A0A8J4BH76"/>
<organism evidence="2 3">
    <name type="scientific">Volvox africanus</name>
    <dbReference type="NCBI Taxonomy" id="51714"/>
    <lineage>
        <taxon>Eukaryota</taxon>
        <taxon>Viridiplantae</taxon>
        <taxon>Chlorophyta</taxon>
        <taxon>core chlorophytes</taxon>
        <taxon>Chlorophyceae</taxon>
        <taxon>CS clade</taxon>
        <taxon>Chlamydomonadales</taxon>
        <taxon>Volvocaceae</taxon>
        <taxon>Volvox</taxon>
    </lineage>
</organism>
<feature type="compositionally biased region" description="Low complexity" evidence="1">
    <location>
        <begin position="1"/>
        <end position="14"/>
    </location>
</feature>
<name>A0A8J4BH76_9CHLO</name>
<feature type="region of interest" description="Disordered" evidence="1">
    <location>
        <begin position="1"/>
        <end position="28"/>
    </location>
</feature>
<evidence type="ECO:0000313" key="3">
    <source>
        <dbReference type="Proteomes" id="UP000747399"/>
    </source>
</evidence>
<reference evidence="2" key="1">
    <citation type="journal article" date="2021" name="Proc. Natl. Acad. Sci. U.S.A.">
        <title>Three genomes in the algal genus Volvox reveal the fate of a haploid sex-determining region after a transition to homothallism.</title>
        <authorList>
            <person name="Yamamoto K."/>
            <person name="Hamaji T."/>
            <person name="Kawai-Toyooka H."/>
            <person name="Matsuzaki R."/>
            <person name="Takahashi F."/>
            <person name="Nishimura Y."/>
            <person name="Kawachi M."/>
            <person name="Noguchi H."/>
            <person name="Minakuchi Y."/>
            <person name="Umen J.G."/>
            <person name="Toyoda A."/>
            <person name="Nozaki H."/>
        </authorList>
    </citation>
    <scope>NUCLEOTIDE SEQUENCE</scope>
    <source>
        <strain evidence="2">NIES-3780</strain>
    </source>
</reference>